<name>A0A2P2QQL5_RHIMU</name>
<accession>A0A2P2QQL5</accession>
<sequence>MILILPLNVSYPPFLGFVQSEYAYSLGEQTQFLH</sequence>
<protein>
    <submittedName>
        <fullName evidence="1">Uncharacterized protein</fullName>
    </submittedName>
</protein>
<dbReference type="AlphaFoldDB" id="A0A2P2QQL5"/>
<reference evidence="1" key="1">
    <citation type="submission" date="2018-02" db="EMBL/GenBank/DDBJ databases">
        <title>Rhizophora mucronata_Transcriptome.</title>
        <authorList>
            <person name="Meera S.P."/>
            <person name="Sreeshan A."/>
            <person name="Augustine A."/>
        </authorList>
    </citation>
    <scope>NUCLEOTIDE SEQUENCE</scope>
    <source>
        <tissue evidence="1">Leaf</tissue>
    </source>
</reference>
<evidence type="ECO:0000313" key="1">
    <source>
        <dbReference type="EMBL" id="MBX69247.1"/>
    </source>
</evidence>
<organism evidence="1">
    <name type="scientific">Rhizophora mucronata</name>
    <name type="common">Asiatic mangrove</name>
    <dbReference type="NCBI Taxonomy" id="61149"/>
    <lineage>
        <taxon>Eukaryota</taxon>
        <taxon>Viridiplantae</taxon>
        <taxon>Streptophyta</taxon>
        <taxon>Embryophyta</taxon>
        <taxon>Tracheophyta</taxon>
        <taxon>Spermatophyta</taxon>
        <taxon>Magnoliopsida</taxon>
        <taxon>eudicotyledons</taxon>
        <taxon>Gunneridae</taxon>
        <taxon>Pentapetalae</taxon>
        <taxon>rosids</taxon>
        <taxon>fabids</taxon>
        <taxon>Malpighiales</taxon>
        <taxon>Rhizophoraceae</taxon>
        <taxon>Rhizophora</taxon>
    </lineage>
</organism>
<proteinExistence type="predicted"/>
<dbReference type="EMBL" id="GGEC01088763">
    <property type="protein sequence ID" value="MBX69247.1"/>
    <property type="molecule type" value="Transcribed_RNA"/>
</dbReference>